<dbReference type="InterPro" id="IPR056693">
    <property type="entry name" value="DUF7791"/>
</dbReference>
<reference evidence="4" key="2">
    <citation type="submission" date="2023-05" db="EMBL/GenBank/DDBJ databases">
        <authorList>
            <consortium name="Lawrence Berkeley National Laboratory"/>
            <person name="Steindorff A."/>
            <person name="Hensen N."/>
            <person name="Bonometti L."/>
            <person name="Westerberg I."/>
            <person name="Brannstrom I.O."/>
            <person name="Guillou S."/>
            <person name="Cros-Aarteil S."/>
            <person name="Calhoun S."/>
            <person name="Haridas S."/>
            <person name="Kuo A."/>
            <person name="Mondo S."/>
            <person name="Pangilinan J."/>
            <person name="Riley R."/>
            <person name="Labutti K."/>
            <person name="Andreopoulos B."/>
            <person name="Lipzen A."/>
            <person name="Chen C."/>
            <person name="Yanf M."/>
            <person name="Daum C."/>
            <person name="Ng V."/>
            <person name="Clum A."/>
            <person name="Ohm R."/>
            <person name="Martin F."/>
            <person name="Silar P."/>
            <person name="Natvig D."/>
            <person name="Lalanne C."/>
            <person name="Gautier V."/>
            <person name="Ament-Velasquez S.L."/>
            <person name="Kruys A."/>
            <person name="Hutchinson M.I."/>
            <person name="Powell A.J."/>
            <person name="Barry K."/>
            <person name="Miller A.N."/>
            <person name="Grigoriev I.V."/>
            <person name="Debuchy R."/>
            <person name="Gladieux P."/>
            <person name="Thoren M.H."/>
            <person name="Johannesson H."/>
        </authorList>
    </citation>
    <scope>NUCLEOTIDE SEQUENCE</scope>
    <source>
        <strain evidence="4">PSN309</strain>
    </source>
</reference>
<accession>A0AAN6WP64</accession>
<evidence type="ECO:0000313" key="4">
    <source>
        <dbReference type="EMBL" id="KAK4185218.1"/>
    </source>
</evidence>
<name>A0AAN6WP64_9PEZI</name>
<dbReference type="EMBL" id="MU864457">
    <property type="protein sequence ID" value="KAK4185218.1"/>
    <property type="molecule type" value="Genomic_DNA"/>
</dbReference>
<dbReference type="InterPro" id="IPR056884">
    <property type="entry name" value="NPHP3-like_N"/>
</dbReference>
<evidence type="ECO:0000259" key="3">
    <source>
        <dbReference type="Pfam" id="PF25053"/>
    </source>
</evidence>
<dbReference type="Pfam" id="PF25053">
    <property type="entry name" value="DUF7791"/>
    <property type="match status" value="1"/>
</dbReference>
<evidence type="ECO:0000313" key="5">
    <source>
        <dbReference type="Proteomes" id="UP001302126"/>
    </source>
</evidence>
<evidence type="ECO:0008006" key="6">
    <source>
        <dbReference type="Google" id="ProtNLM"/>
    </source>
</evidence>
<proteinExistence type="predicted"/>
<evidence type="ECO:0000256" key="1">
    <source>
        <dbReference type="ARBA" id="ARBA00022737"/>
    </source>
</evidence>
<sequence length="1071" mass="120037">MSCESGQLGRPGKAVSCCCCLSLTLSTGHFTSAPPGPMDPISALSLVANIIGVISFAGDTISLAAQIHSAGDSRQLTSLKQSGQTLTSATAIVLEQTSKLDPKDASNDEFLRLARSTTRVSDDITQLLTKVRGGDGKSKPSKWKTVQQTSNTVWNQDTLKRLEAELADARANLQLYTTVSIKAKIDSQDVGREEIHARLDARTCALLAAFVPEFDYPRSQTNTIIGNQETAEALAKQRHEELLSSIQGHPRDRDKLPHKLSPLELIAVQRTILSTLWFPPIKDREDMIHDAYKKTFQWIYRDAAETGLHGMTSQSSSRKLRALTGLRRTKDLLKTWSEGKELVMASFYFYYNGSELQKSEIGVMRSLLHQILESNESLIQVAFQERLWYSVGSSGGALAPTAMELKRAFANLMEHFRSTNICLFLMVDGLDEFNADESEMGVLVSTLRDLSKSPLVKLVLSSRPWPVFEERFAGCPRLRLHDLTRPDISLFVNDKLSQYPRFDTLQSTNLDSANALIEEIIDTSSGVFLWVSLVVNSLLLGLTNYDTIDDLRQRFRELPPDLERLFRHMWDRVPYQYRPQASRLLRLVQKGTEGGRSLSLLGLSFAQNNDFEHVLDAQVRPLKQSLVDYKLEVIKGRLLSHCPLVQAPVISMLSGIHRLITLIASRSLPLACSPAPSPLVPRSGPLIGYSFSNSDIYSNSVEEKHRYPKVVFLHRTVYEFISSTAIHRELESLLHPPGAPEFIPEVALLHSALMRIKSFDLADRAEHLKPFWTEVNSGTLNHLVNHCLTIASEAEHASQHAQSRVLYELDRVMSGLARGLRTVIWEHDDLPGESSDYWAAMNWAAMFKATQGRAIEGRWIESGSDGDLIRVAGKYNLTLFVDQAFSSENTRPSSGCRRNLLIWCLGLFRTRDGMNSFFDSTIQPSMAEIVLKHGEDPNGEYDWHDSGSVYTTTVWGAFLGRLLSDTFHFAYQNLHPEDTVTLVDLMVRYGADSKVKLPARNPLRFQSELRTLKQISLAQSSYSINEERLNLVLGKLKTVPPNSIEGRVAKRKGLKKVFSLGYYRERLGRGA</sequence>
<dbReference type="Pfam" id="PF24883">
    <property type="entry name" value="NPHP3_N"/>
    <property type="match status" value="1"/>
</dbReference>
<protein>
    <recommendedName>
        <fullName evidence="6">NACHT domain-containing protein</fullName>
    </recommendedName>
</protein>
<dbReference type="PANTHER" id="PTHR10039:SF5">
    <property type="entry name" value="NACHT DOMAIN-CONTAINING PROTEIN"/>
    <property type="match status" value="1"/>
</dbReference>
<gene>
    <name evidence="4" type="ORF">QBC35DRAFT_465781</name>
</gene>
<keyword evidence="1" id="KW-0677">Repeat</keyword>
<reference evidence="4" key="1">
    <citation type="journal article" date="2023" name="Mol. Phylogenet. Evol.">
        <title>Genome-scale phylogeny and comparative genomics of the fungal order Sordariales.</title>
        <authorList>
            <person name="Hensen N."/>
            <person name="Bonometti L."/>
            <person name="Westerberg I."/>
            <person name="Brannstrom I.O."/>
            <person name="Guillou S."/>
            <person name="Cros-Aarteil S."/>
            <person name="Calhoun S."/>
            <person name="Haridas S."/>
            <person name="Kuo A."/>
            <person name="Mondo S."/>
            <person name="Pangilinan J."/>
            <person name="Riley R."/>
            <person name="LaButti K."/>
            <person name="Andreopoulos B."/>
            <person name="Lipzen A."/>
            <person name="Chen C."/>
            <person name="Yan M."/>
            <person name="Daum C."/>
            <person name="Ng V."/>
            <person name="Clum A."/>
            <person name="Steindorff A."/>
            <person name="Ohm R.A."/>
            <person name="Martin F."/>
            <person name="Silar P."/>
            <person name="Natvig D.O."/>
            <person name="Lalanne C."/>
            <person name="Gautier V."/>
            <person name="Ament-Velasquez S.L."/>
            <person name="Kruys A."/>
            <person name="Hutchinson M.I."/>
            <person name="Powell A.J."/>
            <person name="Barry K."/>
            <person name="Miller A.N."/>
            <person name="Grigoriev I.V."/>
            <person name="Debuchy R."/>
            <person name="Gladieux P."/>
            <person name="Hiltunen Thoren M."/>
            <person name="Johannesson H."/>
        </authorList>
    </citation>
    <scope>NUCLEOTIDE SEQUENCE</scope>
    <source>
        <strain evidence="4">PSN309</strain>
    </source>
</reference>
<comment type="caution">
    <text evidence="4">The sequence shown here is derived from an EMBL/GenBank/DDBJ whole genome shotgun (WGS) entry which is preliminary data.</text>
</comment>
<organism evidence="4 5">
    <name type="scientific">Podospora australis</name>
    <dbReference type="NCBI Taxonomy" id="1536484"/>
    <lineage>
        <taxon>Eukaryota</taxon>
        <taxon>Fungi</taxon>
        <taxon>Dikarya</taxon>
        <taxon>Ascomycota</taxon>
        <taxon>Pezizomycotina</taxon>
        <taxon>Sordariomycetes</taxon>
        <taxon>Sordariomycetidae</taxon>
        <taxon>Sordariales</taxon>
        <taxon>Podosporaceae</taxon>
        <taxon>Podospora</taxon>
    </lineage>
</organism>
<keyword evidence="5" id="KW-1185">Reference proteome</keyword>
<dbReference type="AlphaFoldDB" id="A0AAN6WP64"/>
<feature type="domain" description="DUF7791" evidence="3">
    <location>
        <begin position="573"/>
        <end position="762"/>
    </location>
</feature>
<dbReference type="PANTHER" id="PTHR10039">
    <property type="entry name" value="AMELOGENIN"/>
    <property type="match status" value="1"/>
</dbReference>
<dbReference type="Proteomes" id="UP001302126">
    <property type="component" value="Unassembled WGS sequence"/>
</dbReference>
<feature type="domain" description="Nephrocystin 3-like N-terminal" evidence="2">
    <location>
        <begin position="344"/>
        <end position="463"/>
    </location>
</feature>
<evidence type="ECO:0000259" key="2">
    <source>
        <dbReference type="Pfam" id="PF24883"/>
    </source>
</evidence>